<dbReference type="HOGENOM" id="CLU_011263_7_3_1"/>
<dbReference type="EnsemblProtists" id="PYU1_T007645">
    <property type="protein sequence ID" value="PYU1_T007645"/>
    <property type="gene ID" value="PYU1_G007629"/>
</dbReference>
<feature type="domain" description="Peptidase S8/S53" evidence="9">
    <location>
        <begin position="192"/>
        <end position="336"/>
    </location>
</feature>
<proteinExistence type="inferred from homology"/>
<dbReference type="InterPro" id="IPR051048">
    <property type="entry name" value="Peptidase_S8/S53_subtilisin"/>
</dbReference>
<reference evidence="10" key="3">
    <citation type="submission" date="2015-02" db="UniProtKB">
        <authorList>
            <consortium name="EnsemblProtists"/>
        </authorList>
    </citation>
    <scope>IDENTIFICATION</scope>
    <source>
        <strain evidence="10">DAOM BR144</strain>
    </source>
</reference>
<dbReference type="GO" id="GO:0004252">
    <property type="term" value="F:serine-type endopeptidase activity"/>
    <property type="evidence" value="ECO:0007669"/>
    <property type="project" value="UniProtKB-EC"/>
</dbReference>
<dbReference type="Gene3D" id="3.40.50.200">
    <property type="entry name" value="Peptidase S8/S53 domain"/>
    <property type="match status" value="1"/>
</dbReference>
<dbReference type="PRINTS" id="PR00723">
    <property type="entry name" value="SUBTILISIN"/>
</dbReference>
<dbReference type="InterPro" id="IPR015500">
    <property type="entry name" value="Peptidase_S8_subtilisin-rel"/>
</dbReference>
<dbReference type="SUPFAM" id="SSF52743">
    <property type="entry name" value="Subtilisin-like"/>
    <property type="match status" value="1"/>
</dbReference>
<dbReference type="EMBL" id="GL376585">
    <property type="status" value="NOT_ANNOTATED_CDS"/>
    <property type="molecule type" value="Genomic_DNA"/>
</dbReference>
<dbReference type="InterPro" id="IPR036852">
    <property type="entry name" value="Peptidase_S8/S53_dom_sf"/>
</dbReference>
<protein>
    <recommendedName>
        <fullName evidence="6">subtilisin</fullName>
        <ecNumber evidence="6">3.4.21.62</ecNumber>
    </recommendedName>
</protein>
<reference evidence="11" key="2">
    <citation type="submission" date="2010-04" db="EMBL/GenBank/DDBJ databases">
        <authorList>
            <person name="Buell R."/>
            <person name="Hamilton J."/>
            <person name="Hostetler J."/>
        </authorList>
    </citation>
    <scope>NUCLEOTIDE SEQUENCE [LARGE SCALE GENOMIC DNA]</scope>
    <source>
        <strain evidence="11">DAOM:BR144</strain>
    </source>
</reference>
<evidence type="ECO:0000313" key="10">
    <source>
        <dbReference type="EnsemblProtists" id="PYU1_T007645"/>
    </source>
</evidence>
<name>K3WRQ1_GLOUD</name>
<comment type="similarity">
    <text evidence="1 7">Belongs to the peptidase S8 family.</text>
</comment>
<dbReference type="PROSITE" id="PS51892">
    <property type="entry name" value="SUBTILASE"/>
    <property type="match status" value="1"/>
</dbReference>
<comment type="caution">
    <text evidence="7">Lacks conserved residue(s) required for the propagation of feature annotation.</text>
</comment>
<comment type="catalytic activity">
    <reaction evidence="5">
        <text>Hydrolysis of proteins with broad specificity for peptide bonds, and a preference for a large uncharged residue in P1. Hydrolyzes peptide amides.</text>
        <dbReference type="EC" id="3.4.21.62"/>
    </reaction>
</comment>
<keyword evidence="2" id="KW-0645">Protease</keyword>
<keyword evidence="4" id="KW-0720">Serine protease</keyword>
<evidence type="ECO:0000256" key="6">
    <source>
        <dbReference type="ARBA" id="ARBA00023619"/>
    </source>
</evidence>
<evidence type="ECO:0000256" key="7">
    <source>
        <dbReference type="PROSITE-ProRule" id="PRU01240"/>
    </source>
</evidence>
<evidence type="ECO:0000259" key="9">
    <source>
        <dbReference type="Pfam" id="PF00082"/>
    </source>
</evidence>
<dbReference type="Proteomes" id="UP000019132">
    <property type="component" value="Unassembled WGS sequence"/>
</dbReference>
<keyword evidence="11" id="KW-1185">Reference proteome</keyword>
<evidence type="ECO:0000256" key="2">
    <source>
        <dbReference type="ARBA" id="ARBA00022670"/>
    </source>
</evidence>
<keyword evidence="3" id="KW-0378">Hydrolase</keyword>
<keyword evidence="8" id="KW-0732">Signal</keyword>
<evidence type="ECO:0000256" key="4">
    <source>
        <dbReference type="ARBA" id="ARBA00022825"/>
    </source>
</evidence>
<evidence type="ECO:0000313" key="11">
    <source>
        <dbReference type="Proteomes" id="UP000019132"/>
    </source>
</evidence>
<evidence type="ECO:0000256" key="8">
    <source>
        <dbReference type="SAM" id="SignalP"/>
    </source>
</evidence>
<dbReference type="PANTHER" id="PTHR43399">
    <property type="entry name" value="SUBTILISIN-RELATED"/>
    <property type="match status" value="1"/>
</dbReference>
<dbReference type="AlphaFoldDB" id="K3WRQ1"/>
<evidence type="ECO:0000256" key="3">
    <source>
        <dbReference type="ARBA" id="ARBA00022801"/>
    </source>
</evidence>
<feature type="signal peptide" evidence="8">
    <location>
        <begin position="1"/>
        <end position="23"/>
    </location>
</feature>
<reference evidence="11" key="1">
    <citation type="journal article" date="2010" name="Genome Biol.">
        <title>Genome sequence of the necrotrophic plant pathogen Pythium ultimum reveals original pathogenicity mechanisms and effector repertoire.</title>
        <authorList>
            <person name="Levesque C.A."/>
            <person name="Brouwer H."/>
            <person name="Cano L."/>
            <person name="Hamilton J.P."/>
            <person name="Holt C."/>
            <person name="Huitema E."/>
            <person name="Raffaele S."/>
            <person name="Robideau G.P."/>
            <person name="Thines M."/>
            <person name="Win J."/>
            <person name="Zerillo M.M."/>
            <person name="Beakes G.W."/>
            <person name="Boore J.L."/>
            <person name="Busam D."/>
            <person name="Dumas B."/>
            <person name="Ferriera S."/>
            <person name="Fuerstenberg S.I."/>
            <person name="Gachon C.M."/>
            <person name="Gaulin E."/>
            <person name="Govers F."/>
            <person name="Grenville-Briggs L."/>
            <person name="Horner N."/>
            <person name="Hostetler J."/>
            <person name="Jiang R.H."/>
            <person name="Johnson J."/>
            <person name="Krajaejun T."/>
            <person name="Lin H."/>
            <person name="Meijer H.J."/>
            <person name="Moore B."/>
            <person name="Morris P."/>
            <person name="Phuntmart V."/>
            <person name="Puiu D."/>
            <person name="Shetty J."/>
            <person name="Stajich J.E."/>
            <person name="Tripathy S."/>
            <person name="Wawra S."/>
            <person name="van West P."/>
            <person name="Whitty B.R."/>
            <person name="Coutinho P.M."/>
            <person name="Henrissat B."/>
            <person name="Martin F."/>
            <person name="Thomas P.D."/>
            <person name="Tyler B.M."/>
            <person name="De Vries R.P."/>
            <person name="Kamoun S."/>
            <person name="Yandell M."/>
            <person name="Tisserat N."/>
            <person name="Buell C.R."/>
        </authorList>
    </citation>
    <scope>NUCLEOTIDE SEQUENCE</scope>
    <source>
        <strain evidence="11">DAOM:BR144</strain>
    </source>
</reference>
<dbReference type="InParanoid" id="K3WRQ1"/>
<evidence type="ECO:0000256" key="5">
    <source>
        <dbReference type="ARBA" id="ARBA00023529"/>
    </source>
</evidence>
<dbReference type="GO" id="GO:0006508">
    <property type="term" value="P:proteolysis"/>
    <property type="evidence" value="ECO:0007669"/>
    <property type="project" value="UniProtKB-KW"/>
</dbReference>
<dbReference type="PANTHER" id="PTHR43399:SF4">
    <property type="entry name" value="CELL WALL-ASSOCIATED PROTEASE"/>
    <property type="match status" value="1"/>
</dbReference>
<dbReference type="STRING" id="431595.K3WRQ1"/>
<sequence length="362" mass="39427">MNLRFLSSFIAALMLSIAALADADSRVHPGVHHALRKQGTVNLIVTLAATTEAAVKSVHEVAFTARTAKIDALKTKLQEQAKAEAAPIEALLHQEQDGLYAGFQTFWISNQVFIKAASFALVEKLARLSSVGTIEEEDVVYLALPYSSPFAKTMTMLATATTRQTAELELTGYEWGVSKIGAPQVWSSGATGQGIVVASIGSGVRSNHKALKRNFQFPYLWYDPESKSAEPYDVNGHGTHTMALIAGAEGVGVAPGAKWLACKGCRAEGCREPDLLACAQFVMCPTDPHENNVDCSQAPRVVSNSWSGPSGDDWFQPVIDAWVAADIIPVFSLGNIGESLWHRALTRRLLERHRRRRHDTFR</sequence>
<accession>K3WRQ1</accession>
<dbReference type="InterPro" id="IPR000209">
    <property type="entry name" value="Peptidase_S8/S53_dom"/>
</dbReference>
<dbReference type="VEuPathDB" id="FungiDB:PYU1_G007629"/>
<evidence type="ECO:0000256" key="1">
    <source>
        <dbReference type="ARBA" id="ARBA00011073"/>
    </source>
</evidence>
<dbReference type="EC" id="3.4.21.62" evidence="6"/>
<feature type="chain" id="PRO_5003871378" description="subtilisin" evidence="8">
    <location>
        <begin position="24"/>
        <end position="362"/>
    </location>
</feature>
<organism evidence="10 11">
    <name type="scientific">Globisporangium ultimum (strain ATCC 200006 / CBS 805.95 / DAOM BR144)</name>
    <name type="common">Pythium ultimum</name>
    <dbReference type="NCBI Taxonomy" id="431595"/>
    <lineage>
        <taxon>Eukaryota</taxon>
        <taxon>Sar</taxon>
        <taxon>Stramenopiles</taxon>
        <taxon>Oomycota</taxon>
        <taxon>Peronosporomycetes</taxon>
        <taxon>Pythiales</taxon>
        <taxon>Pythiaceae</taxon>
        <taxon>Globisporangium</taxon>
    </lineage>
</organism>
<dbReference type="Pfam" id="PF00082">
    <property type="entry name" value="Peptidase_S8"/>
    <property type="match status" value="1"/>
</dbReference>